<dbReference type="EMBL" id="CP000076">
    <property type="protein sequence ID" value="AAY92168.1"/>
    <property type="molecule type" value="Genomic_DNA"/>
</dbReference>
<dbReference type="AlphaFoldDB" id="Q4KCN1"/>
<sequence length="220" mass="23650">MARTGRQCAPWESGLGGDVLVGHRGAVALAIVLQTLKYIDGFLVLGDQVVGVLVALEVVVLDVIELHGEILEGIERLIGVLRNPETVELIARVDQVQRRDIGNQAIVLEKGTHAAQGLGGDVGRIETLDLLVQLQLIHLADVEHGRVLAYQAEHLPYLGALGNRLGRAARAFLHQQPSLAGPSADVSDCHAVTPVVRPSNHLFQHHETSDKVPEQGCKPC</sequence>
<organism evidence="1 2">
    <name type="scientific">Pseudomonas fluorescens (strain ATCC BAA-477 / NRRL B-23932 / Pf-5)</name>
    <dbReference type="NCBI Taxonomy" id="220664"/>
    <lineage>
        <taxon>Bacteria</taxon>
        <taxon>Pseudomonadati</taxon>
        <taxon>Pseudomonadota</taxon>
        <taxon>Gammaproteobacteria</taxon>
        <taxon>Pseudomonadales</taxon>
        <taxon>Pseudomonadaceae</taxon>
        <taxon>Pseudomonas</taxon>
    </lineage>
</organism>
<proteinExistence type="predicted"/>
<dbReference type="KEGG" id="pfl:PFL_2896"/>
<reference evidence="1 2" key="1">
    <citation type="journal article" date="2005" name="Nat. Biotechnol.">
        <title>Complete genome sequence of the plant commensal Pseudomonas fluorescens Pf-5.</title>
        <authorList>
            <person name="Paulsen I.T."/>
            <person name="Press C.M."/>
            <person name="Ravel J."/>
            <person name="Kobayashi D.Y."/>
            <person name="Myers G.S."/>
            <person name="Mavrodi D.V."/>
            <person name="DeBoy R.T."/>
            <person name="Seshadri R."/>
            <person name="Ren Q."/>
            <person name="Madupu R."/>
            <person name="Dodson R.J."/>
            <person name="Durkin A.S."/>
            <person name="Brinkac L.M."/>
            <person name="Daugherty S.C."/>
            <person name="Sullivan S.A."/>
            <person name="Rosovitz M.J."/>
            <person name="Gwinn M.L."/>
            <person name="Zhou L."/>
            <person name="Schneider D.J."/>
            <person name="Cartinhour S.W."/>
            <person name="Nelson W.C."/>
            <person name="Weidman J."/>
            <person name="Watkins K."/>
            <person name="Tran K."/>
            <person name="Khouri H."/>
            <person name="Pierson E.A."/>
            <person name="Pierson L.S.III."/>
            <person name="Thomashow L.S."/>
            <person name="Loper J.E."/>
        </authorList>
    </citation>
    <scope>NUCLEOTIDE SEQUENCE [LARGE SCALE GENOMIC DNA]</scope>
    <source>
        <strain evidence="2">ATCC BAA-477 / NRRL B-23932 / Pf-5</strain>
    </source>
</reference>
<accession>Q4KCN1</accession>
<evidence type="ECO:0000313" key="1">
    <source>
        <dbReference type="EMBL" id="AAY92168.1"/>
    </source>
</evidence>
<dbReference type="HOGENOM" id="CLU_1255058_0_0_6"/>
<evidence type="ECO:0000313" key="2">
    <source>
        <dbReference type="Proteomes" id="UP000008540"/>
    </source>
</evidence>
<gene>
    <name evidence="1" type="ordered locus">PFL_2896</name>
</gene>
<protein>
    <submittedName>
        <fullName evidence="1">Uncharacterized protein</fullName>
    </submittedName>
</protein>
<name>Q4KCN1_PSEF5</name>
<dbReference type="Proteomes" id="UP000008540">
    <property type="component" value="Chromosome"/>
</dbReference>
<dbReference type="STRING" id="220664.PFL_2896"/>